<dbReference type="PROSITE" id="PS50927">
    <property type="entry name" value="BULB_LECTIN"/>
    <property type="match status" value="1"/>
</dbReference>
<accession>A0ABD1LXW0</accession>
<dbReference type="SMART" id="SM00473">
    <property type="entry name" value="PAN_AP"/>
    <property type="match status" value="1"/>
</dbReference>
<dbReference type="AlphaFoldDB" id="A0ABD1LXW0"/>
<evidence type="ECO:0000256" key="4">
    <source>
        <dbReference type="SAM" id="SignalP"/>
    </source>
</evidence>
<dbReference type="SUPFAM" id="SSF51110">
    <property type="entry name" value="alpha-D-mannose-specific plant lectins"/>
    <property type="match status" value="1"/>
</dbReference>
<evidence type="ECO:0000256" key="1">
    <source>
        <dbReference type="ARBA" id="ARBA00022729"/>
    </source>
</evidence>
<dbReference type="InterPro" id="IPR036426">
    <property type="entry name" value="Bulb-type_lectin_dom_sf"/>
</dbReference>
<evidence type="ECO:0000256" key="2">
    <source>
        <dbReference type="ARBA" id="ARBA00023157"/>
    </source>
</evidence>
<dbReference type="Gene3D" id="2.90.10.10">
    <property type="entry name" value="Bulb-type lectin domain"/>
    <property type="match status" value="1"/>
</dbReference>
<dbReference type="CDD" id="cd00028">
    <property type="entry name" value="B_lectin"/>
    <property type="match status" value="1"/>
</dbReference>
<comment type="caution">
    <text evidence="7">The sequence shown here is derived from an EMBL/GenBank/DDBJ whole genome shotgun (WGS) entry which is preliminary data.</text>
</comment>
<gene>
    <name evidence="7" type="ORF">Fmac_021197</name>
</gene>
<dbReference type="PROSITE" id="PS50948">
    <property type="entry name" value="PAN"/>
    <property type="match status" value="1"/>
</dbReference>
<keyword evidence="2" id="KW-1015">Disulfide bond</keyword>
<dbReference type="Pfam" id="PF01453">
    <property type="entry name" value="B_lectin"/>
    <property type="match status" value="1"/>
</dbReference>
<dbReference type="Pfam" id="PF00954">
    <property type="entry name" value="S_locus_glycop"/>
    <property type="match status" value="1"/>
</dbReference>
<dbReference type="InterPro" id="IPR000858">
    <property type="entry name" value="S_locus_glycoprot_dom"/>
</dbReference>
<protein>
    <submittedName>
        <fullName evidence="7">Uncharacterized protein</fullName>
    </submittedName>
</protein>
<keyword evidence="1 4" id="KW-0732">Signal</keyword>
<evidence type="ECO:0000259" key="5">
    <source>
        <dbReference type="PROSITE" id="PS50927"/>
    </source>
</evidence>
<sequence length="434" mass="47586">MALTCTFTTFTTLISLCMFCVNAATYKQFLQMGQSMGTDDTVISYGGNFELGFFTRTRENSTKYYVGIWSRKVPKDKIVWVANRDYALESTSAVLTIQPDGNMVIIDGQVTYQVNKASNNFSSHATLLDSGNMVLMNTSNQEILWQSFDNPTDTLLPGMNLGRDLLLNYTWSLISWARPDDPAPGAFTLEYDSSSNRASLTVSNGSDVFWIDDNYNNTIANVISRSGVVKQVGYYTWPVGNDSRLVLEVSGEVNQDNWSEKEKRWVSVQSSKCGTDNSCGDFSICDPQARPTCACLHGFESSEADSSSKGDTSAGCVRKTPLSCSNDGFLQFNEVQLPQPSNEYRKPNIGTARACKSICLTNCSCVAYAYEFSGTCWLWLGSVSSLKNISTNVYSSDNTNPVFNLRVAASELISAGLGSMDKQFGHGPNGSFTG</sequence>
<dbReference type="InterPro" id="IPR001480">
    <property type="entry name" value="Bulb-type_lectin_dom"/>
</dbReference>
<dbReference type="EMBL" id="JBGMDY010000007">
    <property type="protein sequence ID" value="KAL2327770.1"/>
    <property type="molecule type" value="Genomic_DNA"/>
</dbReference>
<organism evidence="7 8">
    <name type="scientific">Flemingia macrophylla</name>
    <dbReference type="NCBI Taxonomy" id="520843"/>
    <lineage>
        <taxon>Eukaryota</taxon>
        <taxon>Viridiplantae</taxon>
        <taxon>Streptophyta</taxon>
        <taxon>Embryophyta</taxon>
        <taxon>Tracheophyta</taxon>
        <taxon>Spermatophyta</taxon>
        <taxon>Magnoliopsida</taxon>
        <taxon>eudicotyledons</taxon>
        <taxon>Gunneridae</taxon>
        <taxon>Pentapetalae</taxon>
        <taxon>rosids</taxon>
        <taxon>fabids</taxon>
        <taxon>Fabales</taxon>
        <taxon>Fabaceae</taxon>
        <taxon>Papilionoideae</taxon>
        <taxon>50 kb inversion clade</taxon>
        <taxon>NPAAA clade</taxon>
        <taxon>indigoferoid/millettioid clade</taxon>
        <taxon>Phaseoleae</taxon>
        <taxon>Flemingia</taxon>
    </lineage>
</organism>
<dbReference type="FunFam" id="2.90.10.10:FF:000005">
    <property type="entry name" value="G-type lectin S-receptor-like serine/threonine-protein kinase"/>
    <property type="match status" value="1"/>
</dbReference>
<dbReference type="Pfam" id="PF08276">
    <property type="entry name" value="PAN_2"/>
    <property type="match status" value="1"/>
</dbReference>
<dbReference type="PANTHER" id="PTHR32444">
    <property type="entry name" value="BULB-TYPE LECTIN DOMAIN-CONTAINING PROTEIN"/>
    <property type="match status" value="1"/>
</dbReference>
<dbReference type="CDD" id="cd01098">
    <property type="entry name" value="PAN_AP_plant"/>
    <property type="match status" value="1"/>
</dbReference>
<keyword evidence="3" id="KW-0325">Glycoprotein</keyword>
<evidence type="ECO:0000259" key="6">
    <source>
        <dbReference type="PROSITE" id="PS50948"/>
    </source>
</evidence>
<feature type="domain" description="Apple" evidence="6">
    <location>
        <begin position="324"/>
        <end position="398"/>
    </location>
</feature>
<dbReference type="PANTHER" id="PTHR32444:SF235">
    <property type="entry name" value="OS01G0783900 PROTEIN"/>
    <property type="match status" value="1"/>
</dbReference>
<feature type="chain" id="PRO_5044826489" evidence="4">
    <location>
        <begin position="24"/>
        <end position="434"/>
    </location>
</feature>
<dbReference type="SMART" id="SM00108">
    <property type="entry name" value="B_lectin"/>
    <property type="match status" value="1"/>
</dbReference>
<dbReference type="Proteomes" id="UP001603857">
    <property type="component" value="Unassembled WGS sequence"/>
</dbReference>
<proteinExistence type="predicted"/>
<feature type="signal peptide" evidence="4">
    <location>
        <begin position="1"/>
        <end position="23"/>
    </location>
</feature>
<name>A0ABD1LXW0_9FABA</name>
<reference evidence="7 8" key="1">
    <citation type="submission" date="2024-08" db="EMBL/GenBank/DDBJ databases">
        <title>Insights into the chromosomal genome structure of Flemingia macrophylla.</title>
        <authorList>
            <person name="Ding Y."/>
            <person name="Zhao Y."/>
            <person name="Bi W."/>
            <person name="Wu M."/>
            <person name="Zhao G."/>
            <person name="Gong Y."/>
            <person name="Li W."/>
            <person name="Zhang P."/>
        </authorList>
    </citation>
    <scope>NUCLEOTIDE SEQUENCE [LARGE SCALE GENOMIC DNA]</scope>
    <source>
        <strain evidence="7">DYQJB</strain>
        <tissue evidence="7">Leaf</tissue>
    </source>
</reference>
<dbReference type="InterPro" id="IPR003609">
    <property type="entry name" value="Pan_app"/>
</dbReference>
<evidence type="ECO:0000313" key="7">
    <source>
        <dbReference type="EMBL" id="KAL2327770.1"/>
    </source>
</evidence>
<evidence type="ECO:0000256" key="3">
    <source>
        <dbReference type="ARBA" id="ARBA00023180"/>
    </source>
</evidence>
<evidence type="ECO:0000313" key="8">
    <source>
        <dbReference type="Proteomes" id="UP001603857"/>
    </source>
</evidence>
<keyword evidence="8" id="KW-1185">Reference proteome</keyword>
<feature type="domain" description="Bulb-type lectin" evidence="5">
    <location>
        <begin position="27"/>
        <end position="148"/>
    </location>
</feature>